<dbReference type="InterPro" id="IPR042197">
    <property type="entry name" value="Apaf_helical"/>
</dbReference>
<dbReference type="InterPro" id="IPR029058">
    <property type="entry name" value="AB_hydrolase_fold"/>
</dbReference>
<reference evidence="3" key="1">
    <citation type="journal article" date="2017" name="Cell">
        <title>Insights into land plant evolution garnered from the Marchantia polymorpha genome.</title>
        <authorList>
            <person name="Bowman J.L."/>
            <person name="Kohchi T."/>
            <person name="Yamato K.T."/>
            <person name="Jenkins J."/>
            <person name="Shu S."/>
            <person name="Ishizaki K."/>
            <person name="Yamaoka S."/>
            <person name="Nishihama R."/>
            <person name="Nakamura Y."/>
            <person name="Berger F."/>
            <person name="Adam C."/>
            <person name="Aki S.S."/>
            <person name="Althoff F."/>
            <person name="Araki T."/>
            <person name="Arteaga-Vazquez M.A."/>
            <person name="Balasubrmanian S."/>
            <person name="Barry K."/>
            <person name="Bauer D."/>
            <person name="Boehm C.R."/>
            <person name="Briginshaw L."/>
            <person name="Caballero-Perez J."/>
            <person name="Catarino B."/>
            <person name="Chen F."/>
            <person name="Chiyoda S."/>
            <person name="Chovatia M."/>
            <person name="Davies K.M."/>
            <person name="Delmans M."/>
            <person name="Demura T."/>
            <person name="Dierschke T."/>
            <person name="Dolan L."/>
            <person name="Dorantes-Acosta A.E."/>
            <person name="Eklund D.M."/>
            <person name="Florent S.N."/>
            <person name="Flores-Sandoval E."/>
            <person name="Fujiyama A."/>
            <person name="Fukuzawa H."/>
            <person name="Galik B."/>
            <person name="Grimanelli D."/>
            <person name="Grimwood J."/>
            <person name="Grossniklaus U."/>
            <person name="Hamada T."/>
            <person name="Haseloff J."/>
            <person name="Hetherington A.J."/>
            <person name="Higo A."/>
            <person name="Hirakawa Y."/>
            <person name="Hundley H.N."/>
            <person name="Ikeda Y."/>
            <person name="Inoue K."/>
            <person name="Inoue S.I."/>
            <person name="Ishida S."/>
            <person name="Jia Q."/>
            <person name="Kakita M."/>
            <person name="Kanazawa T."/>
            <person name="Kawai Y."/>
            <person name="Kawashima T."/>
            <person name="Kennedy M."/>
            <person name="Kinose K."/>
            <person name="Kinoshita T."/>
            <person name="Kohara Y."/>
            <person name="Koide E."/>
            <person name="Komatsu K."/>
            <person name="Kopischke S."/>
            <person name="Kubo M."/>
            <person name="Kyozuka J."/>
            <person name="Lagercrantz U."/>
            <person name="Lin S.S."/>
            <person name="Lindquist E."/>
            <person name="Lipzen A.M."/>
            <person name="Lu C.W."/>
            <person name="De Luna E."/>
            <person name="Martienssen R.A."/>
            <person name="Minamino N."/>
            <person name="Mizutani M."/>
            <person name="Mizutani M."/>
            <person name="Mochizuki N."/>
            <person name="Monte I."/>
            <person name="Mosher R."/>
            <person name="Nagasaki H."/>
            <person name="Nakagami H."/>
            <person name="Naramoto S."/>
            <person name="Nishitani K."/>
            <person name="Ohtani M."/>
            <person name="Okamoto T."/>
            <person name="Okumura M."/>
            <person name="Phillips J."/>
            <person name="Pollak B."/>
            <person name="Reinders A."/>
            <person name="Rovekamp M."/>
            <person name="Sano R."/>
            <person name="Sawa S."/>
            <person name="Schmid M.W."/>
            <person name="Shirakawa M."/>
            <person name="Solano R."/>
            <person name="Spunde A."/>
            <person name="Suetsugu N."/>
            <person name="Sugano S."/>
            <person name="Sugiyama A."/>
            <person name="Sun R."/>
            <person name="Suzuki Y."/>
            <person name="Takenaka M."/>
            <person name="Takezawa D."/>
            <person name="Tomogane H."/>
            <person name="Tsuzuki M."/>
            <person name="Ueda T."/>
            <person name="Umeda M."/>
            <person name="Ward J.M."/>
            <person name="Watanabe Y."/>
            <person name="Yazaki K."/>
            <person name="Yokoyama R."/>
            <person name="Yoshitake Y."/>
            <person name="Yotsui I."/>
            <person name="Zachgo S."/>
            <person name="Schmutz J."/>
        </authorList>
    </citation>
    <scope>NUCLEOTIDE SEQUENCE [LARGE SCALE GENOMIC DNA]</scope>
    <source>
        <strain evidence="3">Tak-1</strain>
    </source>
</reference>
<dbReference type="SUPFAM" id="SSF53474">
    <property type="entry name" value="alpha/beta-Hydrolases"/>
    <property type="match status" value="1"/>
</dbReference>
<dbReference type="Proteomes" id="UP000244005">
    <property type="component" value="Unassembled WGS sequence"/>
</dbReference>
<dbReference type="Gramene" id="Mp8g01050.1">
    <property type="protein sequence ID" value="Mp8g01050.1.cds"/>
    <property type="gene ID" value="Mp8g01050"/>
</dbReference>
<dbReference type="EMBL" id="KZ772736">
    <property type="protein sequence ID" value="PTQ36417.1"/>
    <property type="molecule type" value="Genomic_DNA"/>
</dbReference>
<evidence type="ECO:0000313" key="3">
    <source>
        <dbReference type="Proteomes" id="UP000244005"/>
    </source>
</evidence>
<dbReference type="PRINTS" id="PR00364">
    <property type="entry name" value="DISEASERSIST"/>
</dbReference>
<dbReference type="GO" id="GO:0043531">
    <property type="term" value="F:ADP binding"/>
    <property type="evidence" value="ECO:0007669"/>
    <property type="project" value="InterPro"/>
</dbReference>
<sequence length="1075" mass="123904">MESSRKLRFQRSLKENAVSLPPADSATAALRVNRLTDSIYELYNPGVESSLDIVFFHGLQLSHTSDACITTWRSRGSQKEVWPMTWLPKEFPKARILSVNYDAYIKTSAEHGRLDLYNTAESLMANLRIAKVGQHPVILVGHSYGGLVIKQLCYEAHMRQTLRGEDDEFLHYVRGVFFYGTPHHGSSFLSNPNRTHLRDPSPLLEMVKVLCAESARLHEWFDALRLMHKWRIASIGESRLTKIEGEFQSELIVCEASARYGDFTMEIGDHFSLCQPDSRSSNTYVRLISFIDRISTVPFIEDIKQMNTRHRERKQMNTRHREPRIHWIHREEMKTRFPEKEKEAFEKQKEALQFEVPKLALILHSQVFVKVQDILLTHPAVALLGMGGVGKTTLAKLLFNQLCGAFEYTCFLQLPKGDINEDYTKELEGKVCSSMHEHGLKVTTRRSGKEEVWNLNDLKQKRLLLVLDDIHNHLHVDLLKTISLKNNFADSRYIVTSRNSKYLNNCTVTSGDKEIDASVYMVDFLDHDRSRQLFMSHAFPSSTQLDPSVREWIDKIVSKCGGLPLTLEVMGSYLKTEDKVNIWRQCHDALDAAEAVHDWDERLWAKLQVSYNSLKPKEKEIFLDAATFFNNSTWNLREAKSCWRVIYGLEDLRWKTLVDLCLVYNVNENDSIQMHEQMRSLGMKLAMAWGDNHMCRTWIKKDVRSTSLNTAKEFEEVIALRLEDSMTLNLKSIGQMKKLRYLDSEKELMLDEVGGELSKTVVLLRLRGKVNSLHDLVVRGRECLAVLNLKAPLTCLPTLVNELQNLEFLKFEACLFENLPETFGQLPKLRHLIFSSCKKLHSLPKSFGRLSELRSLKLYDCKFRALPDSFGQLPLLETLIMYSLHNLQRLPEGFGNLSRLETLAIIDAHNISELPESFCHLPRLDTLIMCSLHNLQRLPEGFGNLSQLETLSIGHAHKISELPESFCRLPRLETLIMYSLHNLQRLPEGIRNLSQLKLQLIIDVPNMAEPPDSFCRPDGLRNLKFRNLLGIQELPGNFMQFSNLEILRSSERSEFNLLNVLKNVNFFSYLWTLSL</sequence>
<keyword evidence="3" id="KW-1185">Reference proteome</keyword>
<accession>A0A2R6WRE3</accession>
<dbReference type="AlphaFoldDB" id="A0A2R6WRE3"/>
<dbReference type="Gene3D" id="3.40.50.300">
    <property type="entry name" value="P-loop containing nucleotide triphosphate hydrolases"/>
    <property type="match status" value="1"/>
</dbReference>
<name>A0A2R6WRE3_MARPO</name>
<reference evidence="2" key="2">
    <citation type="submission" date="2017-12" db="EMBL/GenBank/DDBJ databases">
        <title>WGS assembly of Marchantia polymorpha.</title>
        <authorList>
            <person name="Bowman J.L."/>
            <person name="Kohchi T."/>
            <person name="Yamato K.T."/>
            <person name="Jenkins J."/>
            <person name="Shu S."/>
            <person name="Ishizaki K."/>
            <person name="Yamaoka S."/>
            <person name="Nishihama R."/>
            <person name="Nakamura Y."/>
            <person name="Berger F."/>
            <person name="Adam C."/>
            <person name="Aki S.S."/>
            <person name="Althoff F."/>
            <person name="Araki T."/>
            <person name="Arteaga-Vazquez M.A."/>
            <person name="Balasubrmanian S."/>
            <person name="Bauer D."/>
            <person name="Boehm C.R."/>
            <person name="Briginshaw L."/>
            <person name="Caballero-Perez J."/>
            <person name="Catarino B."/>
            <person name="Chen F."/>
            <person name="Chiyoda S."/>
            <person name="Chovatia M."/>
            <person name="Davies K.M."/>
            <person name="Delmans M."/>
            <person name="Demura T."/>
            <person name="Dierschke T."/>
            <person name="Dolan L."/>
            <person name="Dorantes-Acosta A.E."/>
            <person name="Eklund D.M."/>
            <person name="Florent S.N."/>
            <person name="Flores-Sandoval E."/>
            <person name="Fujiyama A."/>
            <person name="Fukuzawa H."/>
            <person name="Galik B."/>
            <person name="Grimanelli D."/>
            <person name="Grimwood J."/>
            <person name="Grossniklaus U."/>
            <person name="Hamada T."/>
            <person name="Haseloff J."/>
            <person name="Hetherington A.J."/>
            <person name="Higo A."/>
            <person name="Hirakawa Y."/>
            <person name="Hundley H.N."/>
            <person name="Ikeda Y."/>
            <person name="Inoue K."/>
            <person name="Inoue S."/>
            <person name="Ishida S."/>
            <person name="Jia Q."/>
            <person name="Kakita M."/>
            <person name="Kanazawa T."/>
            <person name="Kawai Y."/>
            <person name="Kawashima T."/>
            <person name="Kennedy M."/>
            <person name="Kinose K."/>
            <person name="Kinoshita T."/>
            <person name="Kohara Y."/>
            <person name="Koide E."/>
            <person name="Komatsu K."/>
            <person name="Kopischke S."/>
            <person name="Kubo M."/>
            <person name="Kyozuka J."/>
            <person name="Lagercrantz U."/>
            <person name="Lin S.S."/>
            <person name="Lindquist E."/>
            <person name="Lipzen A.M."/>
            <person name="Lu C."/>
            <person name="Luna E.D."/>
            <person name="Martienssen R.A."/>
            <person name="Minamino N."/>
            <person name="Mizutani M."/>
            <person name="Mizutani M."/>
            <person name="Mochizuki N."/>
            <person name="Monte I."/>
            <person name="Mosher R."/>
            <person name="Nagasaki H."/>
            <person name="Nakagami H."/>
            <person name="Naramoto S."/>
            <person name="Nishitani K."/>
            <person name="Ohtani M."/>
            <person name="Okamoto T."/>
            <person name="Okumura M."/>
            <person name="Phillips J."/>
            <person name="Pollak B."/>
            <person name="Reinders A."/>
            <person name="Roevekamp M."/>
            <person name="Sano R."/>
            <person name="Sawa S."/>
            <person name="Schmid M.W."/>
            <person name="Shirakawa M."/>
            <person name="Solano R."/>
            <person name="Spunde A."/>
            <person name="Suetsugu N."/>
            <person name="Sugano S."/>
            <person name="Sugiyama A."/>
            <person name="Sun R."/>
            <person name="Suzuki Y."/>
            <person name="Takenaka M."/>
            <person name="Takezawa D."/>
            <person name="Tomogane H."/>
            <person name="Tsuzuki M."/>
            <person name="Ueda T."/>
            <person name="Umeda M."/>
            <person name="Ward J.M."/>
            <person name="Watanabe Y."/>
            <person name="Yazaki K."/>
            <person name="Yokoyama R."/>
            <person name="Yoshitake Y."/>
            <person name="Yotsui I."/>
            <person name="Zachgo S."/>
            <person name="Schmutz J."/>
        </authorList>
    </citation>
    <scope>NUCLEOTIDE SEQUENCE [LARGE SCALE GENOMIC DNA]</scope>
    <source>
        <strain evidence="2">Tak-1</strain>
    </source>
</reference>
<dbReference type="Pfam" id="PF00931">
    <property type="entry name" value="NB-ARC"/>
    <property type="match status" value="1"/>
</dbReference>
<protein>
    <recommendedName>
        <fullName evidence="1">NB-ARC domain-containing protein</fullName>
    </recommendedName>
</protein>
<feature type="domain" description="NB-ARC" evidence="1">
    <location>
        <begin position="380"/>
        <end position="542"/>
    </location>
</feature>
<dbReference type="Gene3D" id="1.10.8.430">
    <property type="entry name" value="Helical domain of apoptotic protease-activating factors"/>
    <property type="match status" value="1"/>
</dbReference>
<dbReference type="OMA" id="NWTNLRQ"/>
<evidence type="ECO:0000259" key="1">
    <source>
        <dbReference type="Pfam" id="PF00931"/>
    </source>
</evidence>
<dbReference type="PANTHER" id="PTHR36766">
    <property type="entry name" value="PLANT BROAD-SPECTRUM MILDEW RESISTANCE PROTEIN RPW8"/>
    <property type="match status" value="1"/>
</dbReference>
<dbReference type="EMBL" id="KZ772736">
    <property type="protein sequence ID" value="PTQ36416.1"/>
    <property type="molecule type" value="Genomic_DNA"/>
</dbReference>
<dbReference type="InterPro" id="IPR002182">
    <property type="entry name" value="NB-ARC"/>
</dbReference>
<dbReference type="Gene3D" id="3.80.10.10">
    <property type="entry name" value="Ribonuclease Inhibitor"/>
    <property type="match status" value="2"/>
</dbReference>
<dbReference type="InterPro" id="IPR032675">
    <property type="entry name" value="LRR_dom_sf"/>
</dbReference>
<dbReference type="OrthoDB" id="2018313at2759"/>
<evidence type="ECO:0000313" key="2">
    <source>
        <dbReference type="EMBL" id="PTQ36416.1"/>
    </source>
</evidence>
<dbReference type="SUPFAM" id="SSF52058">
    <property type="entry name" value="L domain-like"/>
    <property type="match status" value="1"/>
</dbReference>
<dbReference type="Gene3D" id="3.40.50.1820">
    <property type="entry name" value="alpha/beta hydrolase"/>
    <property type="match status" value="1"/>
</dbReference>
<dbReference type="SUPFAM" id="SSF52540">
    <property type="entry name" value="P-loop containing nucleoside triphosphate hydrolases"/>
    <property type="match status" value="1"/>
</dbReference>
<organism evidence="2 3">
    <name type="scientific">Marchantia polymorpha</name>
    <name type="common">Common liverwort</name>
    <name type="synonym">Marchantia aquatica</name>
    <dbReference type="NCBI Taxonomy" id="3197"/>
    <lineage>
        <taxon>Eukaryota</taxon>
        <taxon>Viridiplantae</taxon>
        <taxon>Streptophyta</taxon>
        <taxon>Embryophyta</taxon>
        <taxon>Marchantiophyta</taxon>
        <taxon>Marchantiopsida</taxon>
        <taxon>Marchantiidae</taxon>
        <taxon>Marchantiales</taxon>
        <taxon>Marchantiaceae</taxon>
        <taxon>Marchantia</taxon>
    </lineage>
</organism>
<proteinExistence type="predicted"/>
<dbReference type="PANTHER" id="PTHR36766:SF69">
    <property type="entry name" value="DISEASE RESISTANCE PROTEIN RGA2-LIKE"/>
    <property type="match status" value="1"/>
</dbReference>
<dbReference type="InterPro" id="IPR027417">
    <property type="entry name" value="P-loop_NTPase"/>
</dbReference>
<gene>
    <name evidence="2" type="ORF">MARPO_0064s0093</name>
</gene>